<reference evidence="1" key="1">
    <citation type="submission" date="2022-08" db="UniProtKB">
        <authorList>
            <consortium name="EnsemblMetazoa"/>
        </authorList>
    </citation>
    <scope>IDENTIFICATION</scope>
    <source>
        <strain evidence="1">Dongola</strain>
    </source>
</reference>
<dbReference type="EMBL" id="APCN01007878">
    <property type="status" value="NOT_ANNOTATED_CDS"/>
    <property type="molecule type" value="Genomic_DNA"/>
</dbReference>
<organism evidence="1 2">
    <name type="scientific">Anopheles arabiensis</name>
    <name type="common">Mosquito</name>
    <dbReference type="NCBI Taxonomy" id="7173"/>
    <lineage>
        <taxon>Eukaryota</taxon>
        <taxon>Metazoa</taxon>
        <taxon>Ecdysozoa</taxon>
        <taxon>Arthropoda</taxon>
        <taxon>Hexapoda</taxon>
        <taxon>Insecta</taxon>
        <taxon>Pterygota</taxon>
        <taxon>Neoptera</taxon>
        <taxon>Endopterygota</taxon>
        <taxon>Diptera</taxon>
        <taxon>Nematocera</taxon>
        <taxon>Culicoidea</taxon>
        <taxon>Culicidae</taxon>
        <taxon>Anophelinae</taxon>
        <taxon>Anopheles</taxon>
    </lineage>
</organism>
<sequence length="16" mass="1752">MVLLCSVFVLQSEGVK</sequence>
<proteinExistence type="predicted"/>
<dbReference type="VEuPathDB" id="VectorBase:AARA014453"/>
<dbReference type="Proteomes" id="UP000075840">
    <property type="component" value="Unassembled WGS sequence"/>
</dbReference>
<keyword evidence="2" id="KW-1185">Reference proteome</keyword>
<evidence type="ECO:0000313" key="1">
    <source>
        <dbReference type="EnsemblMetazoa" id="AARA014453-PA"/>
    </source>
</evidence>
<protein>
    <submittedName>
        <fullName evidence="1">Uncharacterized protein</fullName>
    </submittedName>
</protein>
<evidence type="ECO:0000313" key="2">
    <source>
        <dbReference type="Proteomes" id="UP000075840"/>
    </source>
</evidence>
<dbReference type="AlphaFoldDB" id="A0A182IG49"/>
<dbReference type="EnsemblMetazoa" id="AARA014453-RA">
    <property type="protein sequence ID" value="AARA014453-PA"/>
    <property type="gene ID" value="AARA014453"/>
</dbReference>
<accession>A0A182IG49</accession>
<name>A0A182IG49_ANOAR</name>